<dbReference type="GO" id="GO:0016874">
    <property type="term" value="F:ligase activity"/>
    <property type="evidence" value="ECO:0007669"/>
    <property type="project" value="UniProtKB-KW"/>
</dbReference>
<dbReference type="RefSeq" id="WP_378113510.1">
    <property type="nucleotide sequence ID" value="NZ_JBHSNC010000055.1"/>
</dbReference>
<keyword evidence="7" id="KW-0436">Ligase</keyword>
<dbReference type="Pfam" id="PF04932">
    <property type="entry name" value="Wzy_C"/>
    <property type="match status" value="1"/>
</dbReference>
<feature type="domain" description="O-antigen ligase-related" evidence="6">
    <location>
        <begin position="189"/>
        <end position="298"/>
    </location>
</feature>
<feature type="transmembrane region" description="Helical" evidence="5">
    <location>
        <begin position="35"/>
        <end position="53"/>
    </location>
</feature>
<feature type="transmembrane region" description="Helical" evidence="5">
    <location>
        <begin position="228"/>
        <end position="243"/>
    </location>
</feature>
<evidence type="ECO:0000259" key="6">
    <source>
        <dbReference type="Pfam" id="PF04932"/>
    </source>
</evidence>
<keyword evidence="3 5" id="KW-1133">Transmembrane helix</keyword>
<evidence type="ECO:0000256" key="1">
    <source>
        <dbReference type="ARBA" id="ARBA00004141"/>
    </source>
</evidence>
<reference evidence="8" key="1">
    <citation type="journal article" date="2019" name="Int. J. Syst. Evol. Microbiol.">
        <title>The Global Catalogue of Microorganisms (GCM) 10K type strain sequencing project: providing services to taxonomists for standard genome sequencing and annotation.</title>
        <authorList>
            <consortium name="The Broad Institute Genomics Platform"/>
            <consortium name="The Broad Institute Genome Sequencing Center for Infectious Disease"/>
            <person name="Wu L."/>
            <person name="Ma J."/>
        </authorList>
    </citation>
    <scope>NUCLEOTIDE SEQUENCE [LARGE SCALE GENOMIC DNA]</scope>
    <source>
        <strain evidence="8">CGMCC 1.18578</strain>
    </source>
</reference>
<keyword evidence="2 5" id="KW-0812">Transmembrane</keyword>
<proteinExistence type="predicted"/>
<evidence type="ECO:0000256" key="3">
    <source>
        <dbReference type="ARBA" id="ARBA00022989"/>
    </source>
</evidence>
<keyword evidence="8" id="KW-1185">Reference proteome</keyword>
<evidence type="ECO:0000256" key="5">
    <source>
        <dbReference type="SAM" id="Phobius"/>
    </source>
</evidence>
<evidence type="ECO:0000256" key="2">
    <source>
        <dbReference type="ARBA" id="ARBA00022692"/>
    </source>
</evidence>
<comment type="subcellular location">
    <subcellularLocation>
        <location evidence="1">Membrane</location>
        <topology evidence="1">Multi-pass membrane protein</topology>
    </subcellularLocation>
</comment>
<keyword evidence="4 5" id="KW-0472">Membrane</keyword>
<feature type="transmembrane region" description="Helical" evidence="5">
    <location>
        <begin position="122"/>
        <end position="139"/>
    </location>
</feature>
<comment type="caution">
    <text evidence="7">The sequence shown here is derived from an EMBL/GenBank/DDBJ whole genome shotgun (WGS) entry which is preliminary data.</text>
</comment>
<evidence type="ECO:0000256" key="4">
    <source>
        <dbReference type="ARBA" id="ARBA00023136"/>
    </source>
</evidence>
<sequence length="419" mass="46366">MPNSFSRKIVTTGLILCIVLSVCSQFPGLQGNGSFKGLLLLSWFVLFAALLIGSRVYFSQTLLVYLTLTLLFDCYCMVMDIFSNGEYLATNHVRNLNISMFIMVIGYMVPSYVDVGKMKKVLLVYIAFVIVLMISVYQKSFSSTGMMDINGYVYGSKNSLGPILLSAMIIIAKLYETALRPQALIKYSVLALMGVFITMMMNRASMVAGIMVLLFNLMFMNISLKRKFFAILSIVAASVYALQNNQIQQYLKQVTGIASFQNSGNLDGLSAGRVSIMEQGWAIFKAHPIFGIGATYVENFQLSALVHYGLAGGTILLLLSLIPLYKFTIRYRLNPDKFVQTLSLLMLSLWINSLFEEESPFGPGVRAFIIWFLVGYGIRMLSSVPAMNRRISLPTLHSAGGAKSRVLGRSNIHPAGGSK</sequence>
<feature type="transmembrane region" description="Helical" evidence="5">
    <location>
        <begin position="62"/>
        <end position="83"/>
    </location>
</feature>
<feature type="transmembrane region" description="Helical" evidence="5">
    <location>
        <begin position="361"/>
        <end position="381"/>
    </location>
</feature>
<dbReference type="EMBL" id="JBHSNC010000055">
    <property type="protein sequence ID" value="MFC5531547.1"/>
    <property type="molecule type" value="Genomic_DNA"/>
</dbReference>
<gene>
    <name evidence="7" type="ORF">ACFPQ4_19175</name>
</gene>
<feature type="transmembrane region" description="Helical" evidence="5">
    <location>
        <begin position="305"/>
        <end position="325"/>
    </location>
</feature>
<feature type="transmembrane region" description="Helical" evidence="5">
    <location>
        <begin position="337"/>
        <end position="355"/>
    </location>
</feature>
<protein>
    <submittedName>
        <fullName evidence="7">O-antigen ligase family protein</fullName>
    </submittedName>
</protein>
<organism evidence="7 8">
    <name type="scientific">Cohnella yongneupensis</name>
    <dbReference type="NCBI Taxonomy" id="425006"/>
    <lineage>
        <taxon>Bacteria</taxon>
        <taxon>Bacillati</taxon>
        <taxon>Bacillota</taxon>
        <taxon>Bacilli</taxon>
        <taxon>Bacillales</taxon>
        <taxon>Paenibacillaceae</taxon>
        <taxon>Cohnella</taxon>
    </lineage>
</organism>
<evidence type="ECO:0000313" key="7">
    <source>
        <dbReference type="EMBL" id="MFC5531547.1"/>
    </source>
</evidence>
<accession>A0ABW0R5I9</accession>
<evidence type="ECO:0000313" key="8">
    <source>
        <dbReference type="Proteomes" id="UP001596108"/>
    </source>
</evidence>
<dbReference type="InterPro" id="IPR007016">
    <property type="entry name" value="O-antigen_ligase-rel_domated"/>
</dbReference>
<dbReference type="Proteomes" id="UP001596108">
    <property type="component" value="Unassembled WGS sequence"/>
</dbReference>
<feature type="transmembrane region" description="Helical" evidence="5">
    <location>
        <begin position="95"/>
        <end position="115"/>
    </location>
</feature>
<name>A0ABW0R5I9_9BACL</name>